<keyword evidence="3" id="KW-1185">Reference proteome</keyword>
<dbReference type="Gene3D" id="3.90.660.10">
    <property type="match status" value="2"/>
</dbReference>
<dbReference type="PANTHER" id="PTHR10742">
    <property type="entry name" value="FLAVIN MONOAMINE OXIDASE"/>
    <property type="match status" value="1"/>
</dbReference>
<dbReference type="AlphaFoldDB" id="A0A9P7FWK0"/>
<dbReference type="EMBL" id="JABCKI010005763">
    <property type="protein sequence ID" value="KAG5638419.1"/>
    <property type="molecule type" value="Genomic_DNA"/>
</dbReference>
<proteinExistence type="predicted"/>
<name>A0A9P7FWK0_9AGAR</name>
<evidence type="ECO:0000313" key="2">
    <source>
        <dbReference type="EMBL" id="KAG5638419.1"/>
    </source>
</evidence>
<sequence>MSRTTDASTAPGILDGPDTLHYNTACHKPNVMDVGAMRFPETFLMQRTIDLIGNRLGLSKKILKYIRSNDNAFLHYNGITVTQQYKKANEREVDIFGAGKAQNGHVPDSFIAAGSGSFWTDIIGDLRQLFVDHPFDFAFQKLLELDEYTVTTYMTTVKKIPYAVVKWYETMEARTGFFDNSLTETVLASLAFMDPRAGKKEVNWFCFDGGCQILHKAMTEKINNKPTLNYRATALSETDNGESVTVTFDLSGGPRLSSSRVQKKYSNVISTMSMACLQIVDLKKIYLSNGQRDAIRQLTYMPSIKIGIQFKTPWWEKLGVVGGQSCTDLPIRVIIYPSYGPDDSHTGHQDFRKSNCLIASYNGMQDSLRLGGLMKGRGTPEENILVMRDLAEVHNVEIDELWEQFEDYHAWDWYRDPFQLGAFCQFGPGQFKGTYPYMTQPASKQQRLFFAGDATSTLHGWVEGALESGWRSVLSLLRTHPEINPHPEEDIVKKFLDLWGPLQEWVPQDFAAHNSLARQPGHAETSIS</sequence>
<protein>
    <recommendedName>
        <fullName evidence="1">Amine oxidase domain-containing protein</fullName>
    </recommendedName>
</protein>
<evidence type="ECO:0000313" key="3">
    <source>
        <dbReference type="Proteomes" id="UP000717328"/>
    </source>
</evidence>
<dbReference type="InterPro" id="IPR036188">
    <property type="entry name" value="FAD/NAD-bd_sf"/>
</dbReference>
<dbReference type="Pfam" id="PF01593">
    <property type="entry name" value="Amino_oxidase"/>
    <property type="match status" value="1"/>
</dbReference>
<dbReference type="Gene3D" id="1.10.10.1620">
    <property type="match status" value="1"/>
</dbReference>
<dbReference type="InterPro" id="IPR050281">
    <property type="entry name" value="Flavin_monoamine_oxidase"/>
</dbReference>
<organism evidence="2 3">
    <name type="scientific">Sphagnurus paluster</name>
    <dbReference type="NCBI Taxonomy" id="117069"/>
    <lineage>
        <taxon>Eukaryota</taxon>
        <taxon>Fungi</taxon>
        <taxon>Dikarya</taxon>
        <taxon>Basidiomycota</taxon>
        <taxon>Agaricomycotina</taxon>
        <taxon>Agaricomycetes</taxon>
        <taxon>Agaricomycetidae</taxon>
        <taxon>Agaricales</taxon>
        <taxon>Tricholomatineae</taxon>
        <taxon>Lyophyllaceae</taxon>
        <taxon>Sphagnurus</taxon>
    </lineage>
</organism>
<dbReference type="SUPFAM" id="SSF54373">
    <property type="entry name" value="FAD-linked reductases, C-terminal domain"/>
    <property type="match status" value="1"/>
</dbReference>
<dbReference type="SUPFAM" id="SSF51905">
    <property type="entry name" value="FAD/NAD(P)-binding domain"/>
    <property type="match status" value="1"/>
</dbReference>
<dbReference type="GO" id="GO:0009063">
    <property type="term" value="P:amino acid catabolic process"/>
    <property type="evidence" value="ECO:0007669"/>
    <property type="project" value="TreeGrafter"/>
</dbReference>
<gene>
    <name evidence="2" type="ORF">H0H81_012750</name>
</gene>
<reference evidence="2" key="1">
    <citation type="submission" date="2021-02" db="EMBL/GenBank/DDBJ databases">
        <authorList>
            <person name="Nieuwenhuis M."/>
            <person name="Van De Peppel L.J.J."/>
        </authorList>
    </citation>
    <scope>NUCLEOTIDE SEQUENCE</scope>
    <source>
        <strain evidence="2">D49</strain>
    </source>
</reference>
<dbReference type="OrthoDB" id="7777654at2759"/>
<dbReference type="Proteomes" id="UP000717328">
    <property type="component" value="Unassembled WGS sequence"/>
</dbReference>
<comment type="caution">
    <text evidence="2">The sequence shown here is derived from an EMBL/GenBank/DDBJ whole genome shotgun (WGS) entry which is preliminary data.</text>
</comment>
<dbReference type="InterPro" id="IPR002937">
    <property type="entry name" value="Amino_oxidase"/>
</dbReference>
<dbReference type="GO" id="GO:0001716">
    <property type="term" value="F:L-amino-acid oxidase activity"/>
    <property type="evidence" value="ECO:0007669"/>
    <property type="project" value="TreeGrafter"/>
</dbReference>
<dbReference type="PANTHER" id="PTHR10742:SF342">
    <property type="entry name" value="AMINE OXIDASE"/>
    <property type="match status" value="1"/>
</dbReference>
<reference evidence="2" key="2">
    <citation type="submission" date="2021-10" db="EMBL/GenBank/DDBJ databases">
        <title>Phylogenomics reveals ancestral predisposition of the termite-cultivated fungus Termitomyces towards a domesticated lifestyle.</title>
        <authorList>
            <person name="Auxier B."/>
            <person name="Grum-Grzhimaylo A."/>
            <person name="Cardenas M.E."/>
            <person name="Lodge J.D."/>
            <person name="Laessoe T."/>
            <person name="Pedersen O."/>
            <person name="Smith M.E."/>
            <person name="Kuyper T.W."/>
            <person name="Franco-Molano E.A."/>
            <person name="Baroni T.J."/>
            <person name="Aanen D.K."/>
        </authorList>
    </citation>
    <scope>NUCLEOTIDE SEQUENCE</scope>
    <source>
        <strain evidence="2">D49</strain>
    </source>
</reference>
<evidence type="ECO:0000259" key="1">
    <source>
        <dbReference type="Pfam" id="PF01593"/>
    </source>
</evidence>
<feature type="domain" description="Amine oxidase" evidence="1">
    <location>
        <begin position="31"/>
        <end position="472"/>
    </location>
</feature>
<accession>A0A9P7FWK0</accession>